<evidence type="ECO:0000313" key="3">
    <source>
        <dbReference type="Proteomes" id="UP000218054"/>
    </source>
</evidence>
<proteinExistence type="predicted"/>
<gene>
    <name evidence="2" type="ORF">CK625_09925</name>
</gene>
<organism evidence="2 3">
    <name type="scientific">Vandammella animalimorsus</name>
    <dbReference type="NCBI Taxonomy" id="2029117"/>
    <lineage>
        <taxon>Bacteria</taxon>
        <taxon>Pseudomonadati</taxon>
        <taxon>Pseudomonadota</taxon>
        <taxon>Betaproteobacteria</taxon>
        <taxon>Burkholderiales</taxon>
        <taxon>Comamonadaceae</taxon>
        <taxon>Vandammella</taxon>
    </lineage>
</organism>
<accession>A0A2A2AG79</accession>
<dbReference type="InterPro" id="IPR056724">
    <property type="entry name" value="DUF7822"/>
</dbReference>
<protein>
    <recommendedName>
        <fullName evidence="1">DUF7822 domain-containing protein</fullName>
    </recommendedName>
</protein>
<dbReference type="Proteomes" id="UP000218054">
    <property type="component" value="Unassembled WGS sequence"/>
</dbReference>
<sequence length="217" mass="25270">MANRSYLYAIDFDRTQGERQAGDKIYGLGEYGHSIPLAYKILVSQNSRLAHSIIWEYPHPIAIQGDFEPGRQKLLDFLKQLAEENIFEPAELQRRIQETETFLEKNRLQYAILECGEIYELGSTALEVRNRELFEREILNIDEHLAVCLAELGDMKRAVEQLEADARSSQSFFSRLLGRRNKSQMEQAKAKILRQAMWNMLGINGWSNILYYDFDNE</sequence>
<evidence type="ECO:0000259" key="1">
    <source>
        <dbReference type="Pfam" id="PF25135"/>
    </source>
</evidence>
<dbReference type="EMBL" id="NSJB01000007">
    <property type="protein sequence ID" value="PAT36787.1"/>
    <property type="molecule type" value="Genomic_DNA"/>
</dbReference>
<evidence type="ECO:0000313" key="2">
    <source>
        <dbReference type="EMBL" id="PAT36787.1"/>
    </source>
</evidence>
<name>A0A2A2AG79_9BURK</name>
<comment type="caution">
    <text evidence="2">The sequence shown here is derived from an EMBL/GenBank/DDBJ whole genome shotgun (WGS) entry which is preliminary data.</text>
</comment>
<dbReference type="AlphaFoldDB" id="A0A2A2AG79"/>
<reference evidence="2 3" key="1">
    <citation type="submission" date="2017-08" db="EMBL/GenBank/DDBJ databases">
        <title>WGS of Clinical strains of the CDC Group NO-1 linked to zoonotic infections in humans.</title>
        <authorList>
            <person name="Bernier A.-M."/>
            <person name="Bernard K."/>
        </authorList>
    </citation>
    <scope>NUCLEOTIDE SEQUENCE [LARGE SCALE GENOMIC DNA]</scope>
    <source>
        <strain evidence="2 3">NML00-0135</strain>
    </source>
</reference>
<dbReference type="Pfam" id="PF25135">
    <property type="entry name" value="DUF7822"/>
    <property type="match status" value="1"/>
</dbReference>
<keyword evidence="3" id="KW-1185">Reference proteome</keyword>
<feature type="domain" description="DUF7822" evidence="1">
    <location>
        <begin position="19"/>
        <end position="152"/>
    </location>
</feature>
<dbReference type="RefSeq" id="WP_095540156.1">
    <property type="nucleotide sequence ID" value="NZ_NSJB01000007.1"/>
</dbReference>